<dbReference type="Proteomes" id="UP000035642">
    <property type="component" value="Unassembled WGS sequence"/>
</dbReference>
<sequence>MVTGVDKRDQDLMNKYKFCGLHFTEPTLNSKVVKNLTCRRSITKGLNQPVFYGIHYDNNSNVLMVGLNENARLYSKEELKKAAEACQASTSPNAAESVYGRPFKPNPHFCMDVIFGRLCPTLTMDKILEKTIYN</sequence>
<evidence type="ECO:0000313" key="1">
    <source>
        <dbReference type="Proteomes" id="UP000035642"/>
    </source>
</evidence>
<dbReference type="AlphaFoldDB" id="A0A0K0D4X5"/>
<name>A0A0K0D4X5_ANGCA</name>
<accession>A0A0K0D4X5</accession>
<dbReference type="WBParaSite" id="ACAC_0000512001-mRNA-1">
    <property type="protein sequence ID" value="ACAC_0000512001-mRNA-1"/>
    <property type="gene ID" value="ACAC_0000512001"/>
</dbReference>
<organism evidence="1 2">
    <name type="scientific">Angiostrongylus cantonensis</name>
    <name type="common">Rat lungworm</name>
    <dbReference type="NCBI Taxonomy" id="6313"/>
    <lineage>
        <taxon>Eukaryota</taxon>
        <taxon>Metazoa</taxon>
        <taxon>Ecdysozoa</taxon>
        <taxon>Nematoda</taxon>
        <taxon>Chromadorea</taxon>
        <taxon>Rhabditida</taxon>
        <taxon>Rhabditina</taxon>
        <taxon>Rhabditomorpha</taxon>
        <taxon>Strongyloidea</taxon>
        <taxon>Metastrongylidae</taxon>
        <taxon>Angiostrongylus</taxon>
    </lineage>
</organism>
<reference evidence="1" key="1">
    <citation type="submission" date="2012-09" db="EMBL/GenBank/DDBJ databases">
        <authorList>
            <person name="Martin A.A."/>
        </authorList>
    </citation>
    <scope>NUCLEOTIDE SEQUENCE</scope>
</reference>
<proteinExistence type="predicted"/>
<reference evidence="2" key="2">
    <citation type="submission" date="2017-02" db="UniProtKB">
        <authorList>
            <consortium name="WormBaseParasite"/>
        </authorList>
    </citation>
    <scope>IDENTIFICATION</scope>
</reference>
<protein>
    <submittedName>
        <fullName evidence="2">Sema domain-containing protein</fullName>
    </submittedName>
</protein>
<keyword evidence="1" id="KW-1185">Reference proteome</keyword>
<evidence type="ECO:0000313" key="2">
    <source>
        <dbReference type="WBParaSite" id="ACAC_0000512001-mRNA-1"/>
    </source>
</evidence>